<sequence>MGFARFPPSLQSLRQAFNFARTHEKVLTLPKKAAKKVKRLFVKEYVEVVPTGELEGFLEAPQLTENNASGTLLIAGWVISRSSPIKSLLLSVNKSTEESISYGSYRPDVAQVYADVPNSSASGFGWNISLDPKYSGYLDLRLSVLLENGEKVPCFSRRVRMNAAVSRRSNLNPYTFVSGAVSKGVIAYKQGRLPLSPIVLLRYLRSYYRQMQAYQETVAYSNIIHAWQLKDPYERWIETNRLTPKILTQMQTSAAQLAETGVKISVIVPIYNTDKQFLQEMIASVTTQIYPHWELCLADDASTKPHVKAILAEVQASDPRIKVVFLPKMVILWKRRTRL</sequence>
<keyword evidence="2" id="KW-1185">Reference proteome</keyword>
<organism evidence="1 2">
    <name type="scientific">Desertifilum tharense IPPAS B-1220</name>
    <dbReference type="NCBI Taxonomy" id="1781255"/>
    <lineage>
        <taxon>Bacteria</taxon>
        <taxon>Bacillati</taxon>
        <taxon>Cyanobacteriota</taxon>
        <taxon>Cyanophyceae</taxon>
        <taxon>Desertifilales</taxon>
        <taxon>Desertifilaceae</taxon>
        <taxon>Desertifilum</taxon>
    </lineage>
</organism>
<protein>
    <submittedName>
        <fullName evidence="1">Glycosyltransferase</fullName>
        <ecNumber evidence="1">2.4.-.-</ecNumber>
    </submittedName>
</protein>
<keyword evidence="1" id="KW-0808">Transferase</keyword>
<keyword evidence="1" id="KW-0328">Glycosyltransferase</keyword>
<name>A0ACD5GTP7_9CYAN</name>
<reference evidence="1 2" key="1">
    <citation type="journal article" date="2016" name="Genome Announc.">
        <title>Draft Genome Sequence of the Thermotolerant Cyanobacterium Desertifilum sp. IPPAS B-1220.</title>
        <authorList>
            <person name="Mironov K.S."/>
            <person name="Sinetova M.A."/>
            <person name="Bolatkhan K."/>
            <person name="Zayadan B.K."/>
            <person name="Ustinova V.V."/>
            <person name="Kupriyanova E.V."/>
            <person name="Skrypnik A.N."/>
            <person name="Gogoleva N.E."/>
            <person name="Gogolev Y.V."/>
            <person name="Los D.A."/>
        </authorList>
    </citation>
    <scope>NUCLEOTIDE SEQUENCE [LARGE SCALE GENOMIC DNA]</scope>
    <source>
        <strain evidence="1 2">IPPAS B-1220</strain>
    </source>
</reference>
<accession>A0ACD5GTP7</accession>
<evidence type="ECO:0000313" key="2">
    <source>
        <dbReference type="Proteomes" id="UP000095472"/>
    </source>
</evidence>
<proteinExistence type="predicted"/>
<evidence type="ECO:0000313" key="1">
    <source>
        <dbReference type="EMBL" id="XPM64109.1"/>
    </source>
</evidence>
<dbReference type="EC" id="2.4.-.-" evidence="1"/>
<dbReference type="Proteomes" id="UP000095472">
    <property type="component" value="Chromosome"/>
</dbReference>
<dbReference type="EMBL" id="CP182909">
    <property type="protein sequence ID" value="XPM64109.1"/>
    <property type="molecule type" value="Genomic_DNA"/>
</dbReference>
<gene>
    <name evidence="1" type="ORF">BH720_034635</name>
</gene>